<feature type="region of interest" description="Disordered" evidence="1">
    <location>
        <begin position="99"/>
        <end position="119"/>
    </location>
</feature>
<dbReference type="EMBL" id="MHQK01000004">
    <property type="protein sequence ID" value="OHA02313.1"/>
    <property type="molecule type" value="Genomic_DNA"/>
</dbReference>
<reference evidence="2 3" key="1">
    <citation type="journal article" date="2016" name="Nat. Commun.">
        <title>Thousands of microbial genomes shed light on interconnected biogeochemical processes in an aquifer system.</title>
        <authorList>
            <person name="Anantharaman K."/>
            <person name="Brown C.T."/>
            <person name="Hug L.A."/>
            <person name="Sharon I."/>
            <person name="Castelle C.J."/>
            <person name="Probst A.J."/>
            <person name="Thomas B.C."/>
            <person name="Singh A."/>
            <person name="Wilkins M.J."/>
            <person name="Karaoz U."/>
            <person name="Brodie E.L."/>
            <person name="Williams K.H."/>
            <person name="Hubbard S.S."/>
            <person name="Banfield J.F."/>
        </authorList>
    </citation>
    <scope>NUCLEOTIDE SEQUENCE [LARGE SCALE GENOMIC DNA]</scope>
</reference>
<organism evidence="2 3">
    <name type="scientific">Candidatus Sungbacteria bacterium RIFCSPHIGHO2_02_FULL_49_20</name>
    <dbReference type="NCBI Taxonomy" id="1802272"/>
    <lineage>
        <taxon>Bacteria</taxon>
        <taxon>Candidatus Sungiibacteriota</taxon>
    </lineage>
</organism>
<dbReference type="AlphaFoldDB" id="A0A1G2KSI8"/>
<evidence type="ECO:0000313" key="3">
    <source>
        <dbReference type="Proteomes" id="UP000178710"/>
    </source>
</evidence>
<protein>
    <submittedName>
        <fullName evidence="2">Uncharacterized protein</fullName>
    </submittedName>
</protein>
<evidence type="ECO:0000313" key="2">
    <source>
        <dbReference type="EMBL" id="OHA02313.1"/>
    </source>
</evidence>
<gene>
    <name evidence="2" type="ORF">A3C12_02255</name>
</gene>
<evidence type="ECO:0000256" key="1">
    <source>
        <dbReference type="SAM" id="MobiDB-lite"/>
    </source>
</evidence>
<accession>A0A1G2KSI8</accession>
<comment type="caution">
    <text evidence="2">The sequence shown here is derived from an EMBL/GenBank/DDBJ whole genome shotgun (WGS) entry which is preliminary data.</text>
</comment>
<proteinExistence type="predicted"/>
<sequence length="288" mass="32373">MAKRYAEFNRVPEGFFKPEGTLGRHHCTVVRQGDEKVVVGSVAGRVTLKPGDTLGYDCGTIWLVPRVESYQDPIRRVLAQAHLGQKLLEFSTKPVEFTDSWQDTSGWPENSAADPSTGEEAAFLGDGLKSVVEDTGGNYIRRQITGGDAIVVRRAMGNETTSRRPRRVVRIVVRPASNKAAVAKWLAEEALSSLLPGHEDRQARKEELVYQRLLKELGPEIRSKIQRFGGRPFEFWCSHLGYQVSVLVSQGKEGAEIQAAQPVKWYERRTLLRSVVDHLLIQRPLELW</sequence>
<name>A0A1G2KSI8_9BACT</name>
<feature type="compositionally biased region" description="Polar residues" evidence="1">
    <location>
        <begin position="99"/>
        <end position="108"/>
    </location>
</feature>
<dbReference type="Proteomes" id="UP000178710">
    <property type="component" value="Unassembled WGS sequence"/>
</dbReference>